<evidence type="ECO:0000313" key="19">
    <source>
        <dbReference type="Proteomes" id="UP001232063"/>
    </source>
</evidence>
<feature type="active site" evidence="10 12">
    <location>
        <position position="757"/>
    </location>
</feature>
<dbReference type="Gene3D" id="1.10.8.60">
    <property type="match status" value="1"/>
</dbReference>
<dbReference type="GO" id="GO:0005737">
    <property type="term" value="C:cytoplasm"/>
    <property type="evidence" value="ECO:0007669"/>
    <property type="project" value="UniProtKB-SubCell"/>
</dbReference>
<evidence type="ECO:0000256" key="7">
    <source>
        <dbReference type="ARBA" id="ARBA00022840"/>
    </source>
</evidence>
<protein>
    <recommendedName>
        <fullName evidence="10 11">Lon protease</fullName>
        <ecNumber evidence="10 11">3.4.21.53</ecNumber>
    </recommendedName>
    <alternativeName>
        <fullName evidence="10">ATP-dependent protease La</fullName>
    </alternativeName>
</protein>
<sequence length="837" mass="93998">MRYNNNPYENLIVADIADDDAVEMIPLLSPDEDEDFEKFKVPEQLPILPVKNTVLFPGVVIPITVGRQKSIRLVKRAYKGTRVIGVVAQSNSNKEEPTYEDLYKTGTVAHIIKMLVLPDGNTTIIIQGKRRFEMVEPIQQDPYLTAKINLLPDNFPATTNKEVKAMVKSLKEAAGKILNLRPEIPREAQIAIENIESPSFLTNFLSSNLDAEVSDKQKILEVSEGMQRAELLLQFMQKDIQLLELKHEIQSKVHSDLDQQQRDYFLRQQIKVLQDELGYDSTEKEIEELRAKGLKKKWPAAVGKHFAKELDKITRINPQAAEYPVAMNYVELLVDLPWSEYTKDSFDLAKARKILDADHYGLDKIKDRIIEYLAVLKLTQSLRGPILCLYGPPGVGKTSLGRSIAKALGRHYVRMSLGGVHDEAEIRGHRKTYVGAMPGKVIQNIRKGKSDNPVFILDEIDKVGSDFRGDPSSALLEVLDPEQNSTFMDNYLEVEYDLSKVLFIATANSLETIQPALRDRMEIIELTGYTLEEKLQIAKKHLIPKQRKEHGLSPKDVTFDDKAIIKIIDDYTRESGVRSLERQIGTVMRKVAKSVAMEEAYEKKISSAFITKALGAEIFDKEIYQDNSVAGVVTGLAWTQVGGEILFVESSLSRGRGRLTLSGQLGDVMKESASAALSYLRAHADTLQLDYRIFDQFDLHIHIPAGAVPKDGPSAGITMFTSLASVYTQRKVKDKLAMTGEITLRGRVLPVGGIKEKILAAKRAGIVEIIMSEKNRRDIEDINPKYIEGLKIHYVNTVDEVLQYALLPEKVANAIDLSVHDIKEKETVNQNQNVLTV</sequence>
<evidence type="ECO:0000256" key="13">
    <source>
        <dbReference type="PIRSR" id="PIRSR001174-2"/>
    </source>
</evidence>
<dbReference type="InterPro" id="IPR003593">
    <property type="entry name" value="AAA+_ATPase"/>
</dbReference>
<dbReference type="Gene3D" id="3.40.50.300">
    <property type="entry name" value="P-loop containing nucleotide triphosphate hydrolases"/>
    <property type="match status" value="1"/>
</dbReference>
<keyword evidence="19" id="KW-1185">Reference proteome</keyword>
<comment type="subcellular location">
    <subcellularLocation>
        <location evidence="1 10 11">Cytoplasm</location>
    </subcellularLocation>
</comment>
<feature type="active site" evidence="10 12">
    <location>
        <position position="714"/>
    </location>
</feature>
<dbReference type="RefSeq" id="WP_314514828.1">
    <property type="nucleotide sequence ID" value="NZ_JASJOU010000010.1"/>
</dbReference>
<evidence type="ECO:0000259" key="17">
    <source>
        <dbReference type="PROSITE" id="PS51787"/>
    </source>
</evidence>
<evidence type="ECO:0000256" key="6">
    <source>
        <dbReference type="ARBA" id="ARBA00022825"/>
    </source>
</evidence>
<keyword evidence="7 10" id="KW-0067">ATP-binding</keyword>
<feature type="domain" description="Lon proteolytic" evidence="16">
    <location>
        <begin position="627"/>
        <end position="808"/>
    </location>
</feature>
<name>A0AAE3RAV7_9BACT</name>
<dbReference type="InterPro" id="IPR027543">
    <property type="entry name" value="Lon_bac"/>
</dbReference>
<dbReference type="SUPFAM" id="SSF52540">
    <property type="entry name" value="P-loop containing nucleoside triphosphate hydrolases"/>
    <property type="match status" value="1"/>
</dbReference>
<dbReference type="InterPro" id="IPR008269">
    <property type="entry name" value="Lon_proteolytic"/>
</dbReference>
<dbReference type="Gene3D" id="2.30.130.40">
    <property type="entry name" value="LON domain-like"/>
    <property type="match status" value="1"/>
</dbReference>
<keyword evidence="2 10" id="KW-0963">Cytoplasm</keyword>
<dbReference type="FunFam" id="3.40.50.300:FF:000021">
    <property type="entry name" value="Lon protease homolog"/>
    <property type="match status" value="1"/>
</dbReference>
<dbReference type="SMART" id="SM00382">
    <property type="entry name" value="AAA"/>
    <property type="match status" value="1"/>
</dbReference>
<dbReference type="PROSITE" id="PS51786">
    <property type="entry name" value="LON_PROTEOLYTIC"/>
    <property type="match status" value="1"/>
</dbReference>
<evidence type="ECO:0000256" key="15">
    <source>
        <dbReference type="RuleBase" id="RU000591"/>
    </source>
</evidence>
<keyword evidence="6 10" id="KW-0720">Serine protease</keyword>
<dbReference type="InterPro" id="IPR054594">
    <property type="entry name" value="Lon_lid"/>
</dbReference>
<evidence type="ECO:0000256" key="9">
    <source>
        <dbReference type="ARBA" id="ARBA00050665"/>
    </source>
</evidence>
<dbReference type="GO" id="GO:0005524">
    <property type="term" value="F:ATP binding"/>
    <property type="evidence" value="ECO:0007669"/>
    <property type="project" value="UniProtKB-UniRule"/>
</dbReference>
<organism evidence="18 19">
    <name type="scientific">Xanthocytophaga agilis</name>
    <dbReference type="NCBI Taxonomy" id="3048010"/>
    <lineage>
        <taxon>Bacteria</taxon>
        <taxon>Pseudomonadati</taxon>
        <taxon>Bacteroidota</taxon>
        <taxon>Cytophagia</taxon>
        <taxon>Cytophagales</taxon>
        <taxon>Rhodocytophagaceae</taxon>
        <taxon>Xanthocytophaga</taxon>
    </lineage>
</organism>
<evidence type="ECO:0000256" key="10">
    <source>
        <dbReference type="HAMAP-Rule" id="MF_01973"/>
    </source>
</evidence>
<dbReference type="InterPro" id="IPR046336">
    <property type="entry name" value="Lon_prtase_N_sf"/>
</dbReference>
<keyword evidence="4 10" id="KW-0547">Nucleotide-binding</keyword>
<dbReference type="GO" id="GO:0006515">
    <property type="term" value="P:protein quality control for misfolded or incompletely synthesized proteins"/>
    <property type="evidence" value="ECO:0007669"/>
    <property type="project" value="UniProtKB-UniRule"/>
</dbReference>
<dbReference type="NCBIfam" id="TIGR00763">
    <property type="entry name" value="lon"/>
    <property type="match status" value="1"/>
</dbReference>
<dbReference type="SUPFAM" id="SSF88697">
    <property type="entry name" value="PUA domain-like"/>
    <property type="match status" value="1"/>
</dbReference>
<gene>
    <name evidence="10 18" type="primary">lon</name>
    <name evidence="18" type="ORF">QNI22_25250</name>
</gene>
<dbReference type="InterPro" id="IPR004815">
    <property type="entry name" value="Lon_bac/euk-typ"/>
</dbReference>
<evidence type="ECO:0000256" key="2">
    <source>
        <dbReference type="ARBA" id="ARBA00022490"/>
    </source>
</evidence>
<dbReference type="CDD" id="cd19500">
    <property type="entry name" value="RecA-like_Lon"/>
    <property type="match status" value="1"/>
</dbReference>
<feature type="binding site" evidence="10 13">
    <location>
        <begin position="391"/>
        <end position="398"/>
    </location>
    <ligand>
        <name>ATP</name>
        <dbReference type="ChEBI" id="CHEBI:30616"/>
    </ligand>
</feature>
<evidence type="ECO:0000256" key="8">
    <source>
        <dbReference type="ARBA" id="ARBA00023016"/>
    </source>
</evidence>
<comment type="function">
    <text evidence="10">ATP-dependent serine protease that mediates the selective degradation of mutant and abnormal proteins as well as certain short-lived regulatory proteins. Required for cellular homeostasis and for survival from DNA damage and developmental changes induced by stress. Degrades polypeptides processively to yield small peptide fragments that are 5 to 10 amino acids long. Binds to DNA in a double-stranded, site-specific manner.</text>
</comment>
<dbReference type="InterPro" id="IPR015947">
    <property type="entry name" value="PUA-like_sf"/>
</dbReference>
<evidence type="ECO:0000256" key="3">
    <source>
        <dbReference type="ARBA" id="ARBA00022670"/>
    </source>
</evidence>
<dbReference type="InterPro" id="IPR003111">
    <property type="entry name" value="Lon_prtase_N"/>
</dbReference>
<evidence type="ECO:0000256" key="4">
    <source>
        <dbReference type="ARBA" id="ARBA00022741"/>
    </source>
</evidence>
<accession>A0AAE3RAV7</accession>
<dbReference type="InterPro" id="IPR014721">
    <property type="entry name" value="Ribsml_uS5_D2-typ_fold_subgr"/>
</dbReference>
<evidence type="ECO:0000256" key="12">
    <source>
        <dbReference type="PIRSR" id="PIRSR001174-1"/>
    </source>
</evidence>
<evidence type="ECO:0000256" key="14">
    <source>
        <dbReference type="PROSITE-ProRule" id="PRU01122"/>
    </source>
</evidence>
<evidence type="ECO:0000259" key="16">
    <source>
        <dbReference type="PROSITE" id="PS51786"/>
    </source>
</evidence>
<dbReference type="Proteomes" id="UP001232063">
    <property type="component" value="Unassembled WGS sequence"/>
</dbReference>
<dbReference type="EC" id="3.4.21.53" evidence="10 11"/>
<dbReference type="SUPFAM" id="SSF54211">
    <property type="entry name" value="Ribosomal protein S5 domain 2-like"/>
    <property type="match status" value="1"/>
</dbReference>
<dbReference type="GO" id="GO:0034605">
    <property type="term" value="P:cellular response to heat"/>
    <property type="evidence" value="ECO:0007669"/>
    <property type="project" value="UniProtKB-UniRule"/>
</dbReference>
<dbReference type="AlphaFoldDB" id="A0AAE3RAV7"/>
<keyword evidence="5 10" id="KW-0378">Hydrolase</keyword>
<dbReference type="Pfam" id="PF22667">
    <property type="entry name" value="Lon_lid"/>
    <property type="match status" value="1"/>
</dbReference>
<dbReference type="Pfam" id="PF00004">
    <property type="entry name" value="AAA"/>
    <property type="match status" value="1"/>
</dbReference>
<dbReference type="SMART" id="SM00464">
    <property type="entry name" value="LON"/>
    <property type="match status" value="1"/>
</dbReference>
<comment type="subunit">
    <text evidence="10 11">Homohexamer. Organized in a ring with a central cavity.</text>
</comment>
<dbReference type="PANTHER" id="PTHR10046">
    <property type="entry name" value="ATP DEPENDENT LON PROTEASE FAMILY MEMBER"/>
    <property type="match status" value="1"/>
</dbReference>
<keyword evidence="3 10" id="KW-0645">Protease</keyword>
<dbReference type="GO" id="GO:0004252">
    <property type="term" value="F:serine-type endopeptidase activity"/>
    <property type="evidence" value="ECO:0007669"/>
    <property type="project" value="UniProtKB-UniRule"/>
</dbReference>
<evidence type="ECO:0000256" key="5">
    <source>
        <dbReference type="ARBA" id="ARBA00022801"/>
    </source>
</evidence>
<feature type="domain" description="Lon N-terminal" evidence="17">
    <location>
        <begin position="45"/>
        <end position="240"/>
    </location>
</feature>
<comment type="similarity">
    <text evidence="10 11 14 15">Belongs to the peptidase S16 family.</text>
</comment>
<dbReference type="InterPro" id="IPR027065">
    <property type="entry name" value="Lon_Prtase"/>
</dbReference>
<dbReference type="EMBL" id="JASJOU010000010">
    <property type="protein sequence ID" value="MDJ1503992.1"/>
    <property type="molecule type" value="Genomic_DNA"/>
</dbReference>
<dbReference type="Gene3D" id="1.20.5.5270">
    <property type="match status" value="1"/>
</dbReference>
<keyword evidence="8 10" id="KW-0346">Stress response</keyword>
<comment type="caution">
    <text evidence="18">The sequence shown here is derived from an EMBL/GenBank/DDBJ whole genome shotgun (WGS) entry which is preliminary data.</text>
</comment>
<evidence type="ECO:0000256" key="1">
    <source>
        <dbReference type="ARBA" id="ARBA00004496"/>
    </source>
</evidence>
<dbReference type="PIRSF" id="PIRSF001174">
    <property type="entry name" value="Lon_proteas"/>
    <property type="match status" value="1"/>
</dbReference>
<dbReference type="GO" id="GO:0016887">
    <property type="term" value="F:ATP hydrolysis activity"/>
    <property type="evidence" value="ECO:0007669"/>
    <property type="project" value="UniProtKB-UniRule"/>
</dbReference>
<proteinExistence type="evidence at transcript level"/>
<comment type="catalytic activity">
    <reaction evidence="9 10 11 14">
        <text>Hydrolysis of proteins in presence of ATP.</text>
        <dbReference type="EC" id="3.4.21.53"/>
    </reaction>
</comment>
<dbReference type="InterPro" id="IPR020568">
    <property type="entry name" value="Ribosomal_Su5_D2-typ_SF"/>
</dbReference>
<dbReference type="Pfam" id="PF02190">
    <property type="entry name" value="LON_substr_bdg"/>
    <property type="match status" value="1"/>
</dbReference>
<dbReference type="InterPro" id="IPR003959">
    <property type="entry name" value="ATPase_AAA_core"/>
</dbReference>
<dbReference type="GO" id="GO:0043565">
    <property type="term" value="F:sequence-specific DNA binding"/>
    <property type="evidence" value="ECO:0007669"/>
    <property type="project" value="UniProtKB-UniRule"/>
</dbReference>
<comment type="induction">
    <text evidence="10">By heat shock.</text>
</comment>
<reference evidence="18" key="1">
    <citation type="submission" date="2023-05" db="EMBL/GenBank/DDBJ databases">
        <authorList>
            <person name="Zhang X."/>
        </authorList>
    </citation>
    <scope>NUCLEOTIDE SEQUENCE</scope>
    <source>
        <strain evidence="18">BD1B2-1</strain>
    </source>
</reference>
<evidence type="ECO:0000256" key="11">
    <source>
        <dbReference type="PIRNR" id="PIRNR001174"/>
    </source>
</evidence>
<dbReference type="Gene3D" id="1.20.58.1480">
    <property type="match status" value="1"/>
</dbReference>
<dbReference type="InterPro" id="IPR008268">
    <property type="entry name" value="Peptidase_S16_AS"/>
</dbReference>
<dbReference type="PROSITE" id="PS51787">
    <property type="entry name" value="LON_N"/>
    <property type="match status" value="1"/>
</dbReference>
<dbReference type="GO" id="GO:0004176">
    <property type="term" value="F:ATP-dependent peptidase activity"/>
    <property type="evidence" value="ECO:0007669"/>
    <property type="project" value="UniProtKB-UniRule"/>
</dbReference>
<dbReference type="PROSITE" id="PS01046">
    <property type="entry name" value="LON_SER"/>
    <property type="match status" value="1"/>
</dbReference>
<evidence type="ECO:0000313" key="18">
    <source>
        <dbReference type="EMBL" id="MDJ1503992.1"/>
    </source>
</evidence>
<dbReference type="Pfam" id="PF05362">
    <property type="entry name" value="Lon_C"/>
    <property type="match status" value="1"/>
</dbReference>
<dbReference type="Gene3D" id="3.30.230.10">
    <property type="match status" value="1"/>
</dbReference>
<dbReference type="PRINTS" id="PR00830">
    <property type="entry name" value="ENDOLAPTASE"/>
</dbReference>
<dbReference type="InterPro" id="IPR027417">
    <property type="entry name" value="P-loop_NTPase"/>
</dbReference>
<dbReference type="HAMAP" id="MF_01973">
    <property type="entry name" value="lon_bact"/>
    <property type="match status" value="1"/>
</dbReference>